<dbReference type="GO" id="GO:0000162">
    <property type="term" value="P:L-tryptophan biosynthetic process"/>
    <property type="evidence" value="ECO:0007669"/>
    <property type="project" value="UniProtKB-UniPathway"/>
</dbReference>
<evidence type="ECO:0000256" key="8">
    <source>
        <dbReference type="ARBA" id="ARBA00023239"/>
    </source>
</evidence>
<evidence type="ECO:0000256" key="7">
    <source>
        <dbReference type="ARBA" id="ARBA00023141"/>
    </source>
</evidence>
<dbReference type="GO" id="GO:0004425">
    <property type="term" value="F:indole-3-glycerol-phosphate synthase activity"/>
    <property type="evidence" value="ECO:0007669"/>
    <property type="project" value="UniProtKB-EC"/>
</dbReference>
<dbReference type="RefSeq" id="WP_185176192.1">
    <property type="nucleotide sequence ID" value="NZ_CP059404.1"/>
</dbReference>
<dbReference type="AlphaFoldDB" id="A0A7G7CQF2"/>
<keyword evidence="8" id="KW-0456">Lyase</keyword>
<feature type="domain" description="Indole-3-glycerol phosphate synthase" evidence="9">
    <location>
        <begin position="8"/>
        <end position="260"/>
    </location>
</feature>
<dbReference type="InterPro" id="IPR045186">
    <property type="entry name" value="Indole-3-glycerol_P_synth"/>
</dbReference>
<keyword evidence="4" id="KW-0028">Amino-acid biosynthesis</keyword>
<dbReference type="InterPro" id="IPR013798">
    <property type="entry name" value="Indole-3-glycerol_P_synth_dom"/>
</dbReference>
<dbReference type="Gene3D" id="3.20.20.70">
    <property type="entry name" value="Aldolase class I"/>
    <property type="match status" value="1"/>
</dbReference>
<accession>A0A7G7CQF2</accession>
<dbReference type="InterPro" id="IPR011060">
    <property type="entry name" value="RibuloseP-bd_barrel"/>
</dbReference>
<evidence type="ECO:0000313" key="11">
    <source>
        <dbReference type="Proteomes" id="UP000515743"/>
    </source>
</evidence>
<dbReference type="PANTHER" id="PTHR22854:SF2">
    <property type="entry name" value="INDOLE-3-GLYCEROL-PHOSPHATE SYNTHASE"/>
    <property type="match status" value="1"/>
</dbReference>
<evidence type="ECO:0000256" key="4">
    <source>
        <dbReference type="ARBA" id="ARBA00022605"/>
    </source>
</evidence>
<name>A0A7G7CQF2_9CORY</name>
<evidence type="ECO:0000256" key="2">
    <source>
        <dbReference type="ARBA" id="ARBA00004696"/>
    </source>
</evidence>
<dbReference type="EMBL" id="CP059404">
    <property type="protein sequence ID" value="QNE89818.1"/>
    <property type="molecule type" value="Genomic_DNA"/>
</dbReference>
<keyword evidence="6" id="KW-0822">Tryptophan biosynthesis</keyword>
<dbReference type="Pfam" id="PF00218">
    <property type="entry name" value="IGPS"/>
    <property type="match status" value="1"/>
</dbReference>
<evidence type="ECO:0000256" key="6">
    <source>
        <dbReference type="ARBA" id="ARBA00022822"/>
    </source>
</evidence>
<dbReference type="Proteomes" id="UP000515743">
    <property type="component" value="Chromosome"/>
</dbReference>
<dbReference type="EC" id="4.1.1.48" evidence="3"/>
<evidence type="ECO:0000256" key="1">
    <source>
        <dbReference type="ARBA" id="ARBA00001633"/>
    </source>
</evidence>
<dbReference type="SUPFAM" id="SSF51366">
    <property type="entry name" value="Ribulose-phoshate binding barrel"/>
    <property type="match status" value="1"/>
</dbReference>
<evidence type="ECO:0000256" key="5">
    <source>
        <dbReference type="ARBA" id="ARBA00022793"/>
    </source>
</evidence>
<dbReference type="KEGG" id="cik:H0194_01835"/>
<comment type="catalytic activity">
    <reaction evidence="1">
        <text>1-(2-carboxyphenylamino)-1-deoxy-D-ribulose 5-phosphate + H(+) = (1S,2R)-1-C-(indol-3-yl)glycerol 3-phosphate + CO2 + H2O</text>
        <dbReference type="Rhea" id="RHEA:23476"/>
        <dbReference type="ChEBI" id="CHEBI:15377"/>
        <dbReference type="ChEBI" id="CHEBI:15378"/>
        <dbReference type="ChEBI" id="CHEBI:16526"/>
        <dbReference type="ChEBI" id="CHEBI:58613"/>
        <dbReference type="ChEBI" id="CHEBI:58866"/>
        <dbReference type="EC" id="4.1.1.48"/>
    </reaction>
</comment>
<dbReference type="InterPro" id="IPR013785">
    <property type="entry name" value="Aldolase_TIM"/>
</dbReference>
<gene>
    <name evidence="10" type="ORF">H0194_01835</name>
</gene>
<keyword evidence="5" id="KW-0210">Decarboxylase</keyword>
<keyword evidence="7" id="KW-0057">Aromatic amino acid biosynthesis</keyword>
<dbReference type="UniPathway" id="UPA00035">
    <property type="reaction ID" value="UER00043"/>
</dbReference>
<organism evidence="10 11">
    <name type="scientific">Corynebacterium incognita</name>
    <dbReference type="NCBI Taxonomy" id="2754725"/>
    <lineage>
        <taxon>Bacteria</taxon>
        <taxon>Bacillati</taxon>
        <taxon>Actinomycetota</taxon>
        <taxon>Actinomycetes</taxon>
        <taxon>Mycobacteriales</taxon>
        <taxon>Corynebacteriaceae</taxon>
        <taxon>Corynebacterium</taxon>
    </lineage>
</organism>
<proteinExistence type="predicted"/>
<keyword evidence="11" id="KW-1185">Reference proteome</keyword>
<dbReference type="CDD" id="cd00331">
    <property type="entry name" value="IGPS"/>
    <property type="match status" value="1"/>
</dbReference>
<dbReference type="PANTHER" id="PTHR22854">
    <property type="entry name" value="TRYPTOPHAN BIOSYNTHESIS PROTEIN"/>
    <property type="match status" value="1"/>
</dbReference>
<comment type="pathway">
    <text evidence="2">Amino-acid biosynthesis; L-tryptophan biosynthesis; L-tryptophan from chorismate: step 4/5.</text>
</comment>
<dbReference type="GO" id="GO:0004640">
    <property type="term" value="F:phosphoribosylanthranilate isomerase activity"/>
    <property type="evidence" value="ECO:0007669"/>
    <property type="project" value="TreeGrafter"/>
</dbReference>
<evidence type="ECO:0000313" key="10">
    <source>
        <dbReference type="EMBL" id="QNE89818.1"/>
    </source>
</evidence>
<evidence type="ECO:0000259" key="9">
    <source>
        <dbReference type="Pfam" id="PF00218"/>
    </source>
</evidence>
<protein>
    <recommendedName>
        <fullName evidence="3">indole-3-glycerol-phosphate synthase</fullName>
        <ecNumber evidence="3">4.1.1.48</ecNumber>
    </recommendedName>
</protein>
<evidence type="ECO:0000256" key="3">
    <source>
        <dbReference type="ARBA" id="ARBA00012362"/>
    </source>
</evidence>
<sequence>MEATFAVDHIVNGVLEDVAVREAQVSFKEVKARSRAMDAPRDVCAALVRTGCSVITEIKRATPIQGPVTELVGPDAVAAMARNLEASGVHLMAVQTEARRFRGSLDDMQAAREATAVPMICRDIIVDPYQIHEARCYGADMVPLQVELLDNARMAALLDRIESLGMTALAEVRTPEEADRALKVGAKVIGVNAWSLASDTINRDAFHDIVPGLPTEVLRIAVGGVANPRNVLAFASAGADAVLIGQSVMSTADPAAATRRFVAAGQHPACPSRKH</sequence>
<reference evidence="10 11" key="1">
    <citation type="submission" date="2020-07" db="EMBL/GenBank/DDBJ databases">
        <title>Complete genome and description of Corynebacterium incognita strain Marseille-Q3630 sp. nov.</title>
        <authorList>
            <person name="Boxberger M."/>
        </authorList>
    </citation>
    <scope>NUCLEOTIDE SEQUENCE [LARGE SCALE GENOMIC DNA]</scope>
    <source>
        <strain evidence="10 11">Marseille-Q3630</strain>
    </source>
</reference>